<organism evidence="1 2">
    <name type="scientific">Araneus ventricosus</name>
    <name type="common">Orbweaver spider</name>
    <name type="synonym">Epeira ventricosa</name>
    <dbReference type="NCBI Taxonomy" id="182803"/>
    <lineage>
        <taxon>Eukaryota</taxon>
        <taxon>Metazoa</taxon>
        <taxon>Ecdysozoa</taxon>
        <taxon>Arthropoda</taxon>
        <taxon>Chelicerata</taxon>
        <taxon>Arachnida</taxon>
        <taxon>Araneae</taxon>
        <taxon>Araneomorphae</taxon>
        <taxon>Entelegynae</taxon>
        <taxon>Araneoidea</taxon>
        <taxon>Araneidae</taxon>
        <taxon>Araneus</taxon>
    </lineage>
</organism>
<reference evidence="1 2" key="1">
    <citation type="journal article" date="2019" name="Sci. Rep.">
        <title>Orb-weaving spider Araneus ventricosus genome elucidates the spidroin gene catalogue.</title>
        <authorList>
            <person name="Kono N."/>
            <person name="Nakamura H."/>
            <person name="Ohtoshi R."/>
            <person name="Moran D.A.P."/>
            <person name="Shinohara A."/>
            <person name="Yoshida Y."/>
            <person name="Fujiwara M."/>
            <person name="Mori M."/>
            <person name="Tomita M."/>
            <person name="Arakawa K."/>
        </authorList>
    </citation>
    <scope>NUCLEOTIDE SEQUENCE [LARGE SCALE GENOMIC DNA]</scope>
</reference>
<proteinExistence type="predicted"/>
<sequence>METTATALKTMRRLSRGEPPEDNIVTNMGSRFPAMLVAWLGRQFYRGMYGNSGVMEPSTPDLGDEMWDLKSTGIFLISLLGPKSGFMQMILCDVTA</sequence>
<name>A0A4Y2BLU2_ARAVE</name>
<accession>A0A4Y2BLU2</accession>
<protein>
    <submittedName>
        <fullName evidence="1">Uncharacterized protein</fullName>
    </submittedName>
</protein>
<evidence type="ECO:0000313" key="2">
    <source>
        <dbReference type="Proteomes" id="UP000499080"/>
    </source>
</evidence>
<evidence type="ECO:0000313" key="1">
    <source>
        <dbReference type="EMBL" id="GBL92677.1"/>
    </source>
</evidence>
<gene>
    <name evidence="1" type="ORF">AVEN_119077_1</name>
</gene>
<comment type="caution">
    <text evidence="1">The sequence shown here is derived from an EMBL/GenBank/DDBJ whole genome shotgun (WGS) entry which is preliminary data.</text>
</comment>
<dbReference type="Proteomes" id="UP000499080">
    <property type="component" value="Unassembled WGS sequence"/>
</dbReference>
<dbReference type="EMBL" id="BGPR01000088">
    <property type="protein sequence ID" value="GBL92677.1"/>
    <property type="molecule type" value="Genomic_DNA"/>
</dbReference>
<keyword evidence="2" id="KW-1185">Reference proteome</keyword>
<dbReference type="AlphaFoldDB" id="A0A4Y2BLU2"/>